<dbReference type="Pfam" id="PF04879">
    <property type="entry name" value="Molybdop_Fe4S4"/>
    <property type="match status" value="1"/>
</dbReference>
<evidence type="ECO:0000256" key="2">
    <source>
        <dbReference type="ARBA" id="ARBA00022723"/>
    </source>
</evidence>
<keyword evidence="2" id="KW-0479">Metal-binding</keyword>
<dbReference type="InterPro" id="IPR006657">
    <property type="entry name" value="MoPterin_dinucl-bd_dom"/>
</dbReference>
<dbReference type="PROSITE" id="PS51669">
    <property type="entry name" value="4FE4S_MOW_BIS_MGD"/>
    <property type="match status" value="1"/>
</dbReference>
<dbReference type="SUPFAM" id="SSF53706">
    <property type="entry name" value="Formate dehydrogenase/DMSO reductase, domains 1-3"/>
    <property type="match status" value="1"/>
</dbReference>
<dbReference type="Gene3D" id="2.20.25.90">
    <property type="entry name" value="ADC-like domains"/>
    <property type="match status" value="1"/>
</dbReference>
<evidence type="ECO:0000313" key="7">
    <source>
        <dbReference type="Proteomes" id="UP001557484"/>
    </source>
</evidence>
<keyword evidence="3" id="KW-0408">Iron</keyword>
<dbReference type="PANTHER" id="PTHR43742:SF6">
    <property type="entry name" value="OXIDOREDUCTASE YYAE-RELATED"/>
    <property type="match status" value="1"/>
</dbReference>
<dbReference type="InterPro" id="IPR006656">
    <property type="entry name" value="Mopterin_OxRdtase"/>
</dbReference>
<evidence type="ECO:0000256" key="4">
    <source>
        <dbReference type="ARBA" id="ARBA00023014"/>
    </source>
</evidence>
<dbReference type="Gene3D" id="3.40.228.10">
    <property type="entry name" value="Dimethylsulfoxide Reductase, domain 2"/>
    <property type="match status" value="1"/>
</dbReference>
<dbReference type="Gene3D" id="2.40.40.20">
    <property type="match status" value="1"/>
</dbReference>
<feature type="domain" description="4Fe-4S Mo/W bis-MGD-type" evidence="5">
    <location>
        <begin position="1"/>
        <end position="58"/>
    </location>
</feature>
<dbReference type="PANTHER" id="PTHR43742">
    <property type="entry name" value="TRIMETHYLAMINE-N-OXIDE REDUCTASE"/>
    <property type="match status" value="1"/>
</dbReference>
<protein>
    <submittedName>
        <fullName evidence="6">Molybdopterin-dependent oxidoreductase</fullName>
    </submittedName>
</protein>
<evidence type="ECO:0000256" key="1">
    <source>
        <dbReference type="ARBA" id="ARBA00010312"/>
    </source>
</evidence>
<evidence type="ECO:0000313" key="6">
    <source>
        <dbReference type="EMBL" id="MEX1665487.1"/>
    </source>
</evidence>
<dbReference type="RefSeq" id="WP_368375590.1">
    <property type="nucleotide sequence ID" value="NZ_JBFRYB010000001.1"/>
</dbReference>
<proteinExistence type="inferred from homology"/>
<dbReference type="SMART" id="SM00926">
    <property type="entry name" value="Molybdop_Fe4S4"/>
    <property type="match status" value="1"/>
</dbReference>
<accession>A0ABV3TWD3</accession>
<dbReference type="EMBL" id="JBFRYB010000001">
    <property type="protein sequence ID" value="MEX1665487.1"/>
    <property type="molecule type" value="Genomic_DNA"/>
</dbReference>
<organism evidence="6 7">
    <name type="scientific">Zhongshania arctica</name>
    <dbReference type="NCBI Taxonomy" id="3238302"/>
    <lineage>
        <taxon>Bacteria</taxon>
        <taxon>Pseudomonadati</taxon>
        <taxon>Pseudomonadota</taxon>
        <taxon>Gammaproteobacteria</taxon>
        <taxon>Cellvibrionales</taxon>
        <taxon>Spongiibacteraceae</taxon>
        <taxon>Zhongshania</taxon>
    </lineage>
</organism>
<reference evidence="6 7" key="1">
    <citation type="journal article" date="2011" name="Int. J. Syst. Evol. Microbiol.">
        <title>Zhongshania antarctica gen. nov., sp. nov. and Zhongshania guokunii sp. nov., gammaproteobacteria respectively isolated from coastal attached (fast) ice and surface seawater of the Antarctic.</title>
        <authorList>
            <person name="Li H.J."/>
            <person name="Zhang X.Y."/>
            <person name="Chen C.X."/>
            <person name="Zhang Y.J."/>
            <person name="Gao Z.M."/>
            <person name="Yu Y."/>
            <person name="Chen X.L."/>
            <person name="Chen B."/>
            <person name="Zhang Y.Z."/>
        </authorList>
    </citation>
    <scope>NUCLEOTIDE SEQUENCE [LARGE SCALE GENOMIC DNA]</scope>
    <source>
        <strain evidence="6 7">R06B22</strain>
    </source>
</reference>
<dbReference type="Pfam" id="PF01568">
    <property type="entry name" value="Molydop_binding"/>
    <property type="match status" value="1"/>
</dbReference>
<comment type="caution">
    <text evidence="6">The sequence shown here is derived from an EMBL/GenBank/DDBJ whole genome shotgun (WGS) entry which is preliminary data.</text>
</comment>
<dbReference type="Proteomes" id="UP001557484">
    <property type="component" value="Unassembled WGS sequence"/>
</dbReference>
<keyword evidence="7" id="KW-1185">Reference proteome</keyword>
<keyword evidence="4" id="KW-0411">Iron-sulfur</keyword>
<dbReference type="InterPro" id="IPR006963">
    <property type="entry name" value="Mopterin_OxRdtase_4Fe-4S_dom"/>
</dbReference>
<name>A0ABV3TWD3_9GAMM</name>
<comment type="similarity">
    <text evidence="1">Belongs to the prokaryotic molybdopterin-containing oxidoreductase family.</text>
</comment>
<dbReference type="SUPFAM" id="SSF50692">
    <property type="entry name" value="ADC-like"/>
    <property type="match status" value="1"/>
</dbReference>
<gene>
    <name evidence="6" type="ORF">AB4875_08290</name>
</gene>
<evidence type="ECO:0000256" key="3">
    <source>
        <dbReference type="ARBA" id="ARBA00023004"/>
    </source>
</evidence>
<sequence>MTNTHSAICRVCPAYCQIIAHVDAGKLTKVTGDKDDPYFKGYTCPKGRALPEQHNNPNRLLHCQKRASANTFENIGSEAAMDEIADKIAAIIEKHGPRSVAVYGGTGQVSTPVAPSVAVSFLMGIGSPMHFTSSTIDQPGKHIAMAAHGLWGAGELDFNTANSWIIVGANPVISKASGAPGNNPAQRLKAAQERGTKLIVIDPRVTETAKRAHIHLQAKPGEDPTILAGLLNIIITEKLYDQAFIEEDVEGFEALAERVALFTPEYVAKRAEIDVDQLIAAARTYASAVGQSGRGGAVTLGTGPNMSLHGSLSEYLGYCLMSVCGYWSRAGDKVTKPNVLTPAYIAKAQARPPYKGWDYPEKMRVRNLSKTASGMPTAALADEMLLEGEGQVKVLICLAGNPMMAWPDQNKTYKALKNLELLVVLDYHMTATAELAHYVIPPKLSLETPATTQLCEGNKHYGYGLGFDEPYASYAPAVVEPPKGADVVEEWAFFYGLGQRMGLNLFVASQTGWDKFQESSPAFAFLDMKNKPTTDELHEHLTANARISLEEVKKHRGGKIYEVKEIVQPKDPAFEGKLCIGNAMMMQELADVFAEPPASQEAVNDFPFRLVCRRLNSVINSAGRELKKSLGKQYNPAYMHPDDLNRLGLSSGDTVLLSSPHSAIRGIVEADATLLNGIISMTHAFGGNPGEDDDKVIEIGSNTGRLVSVEKNYDPITGIPLMSNIPVRVDCI</sequence>
<dbReference type="Gene3D" id="3.40.50.740">
    <property type="match status" value="1"/>
</dbReference>
<evidence type="ECO:0000259" key="5">
    <source>
        <dbReference type="PROSITE" id="PS51669"/>
    </source>
</evidence>
<dbReference type="InterPro" id="IPR050612">
    <property type="entry name" value="Prok_Mopterin_Oxidored"/>
</dbReference>
<dbReference type="Pfam" id="PF00384">
    <property type="entry name" value="Molybdopterin"/>
    <property type="match status" value="1"/>
</dbReference>
<dbReference type="InterPro" id="IPR009010">
    <property type="entry name" value="Asp_de-COase-like_dom_sf"/>
</dbReference>